<evidence type="ECO:0000313" key="1">
    <source>
        <dbReference type="EMBL" id="SKA55156.1"/>
    </source>
</evidence>
<reference evidence="2" key="1">
    <citation type="submission" date="2017-02" db="EMBL/GenBank/DDBJ databases">
        <authorList>
            <person name="Varghese N."/>
            <person name="Submissions S."/>
        </authorList>
    </citation>
    <scope>NUCLEOTIDE SEQUENCE [LARGE SCALE GENOMIC DNA]</scope>
    <source>
        <strain evidence="2">DSM 22720</strain>
    </source>
</reference>
<dbReference type="EMBL" id="FUXU01000025">
    <property type="protein sequence ID" value="SKA55156.1"/>
    <property type="molecule type" value="Genomic_DNA"/>
</dbReference>
<protein>
    <submittedName>
        <fullName evidence="1">Uncharacterized protein</fullName>
    </submittedName>
</protein>
<dbReference type="RefSeq" id="WP_078752636.1">
    <property type="nucleotide sequence ID" value="NZ_FUXU01000025.1"/>
</dbReference>
<gene>
    <name evidence="1" type="ORF">SAMN02745132_02285</name>
</gene>
<sequence length="86" mass="9571">MTHADSIKDIYNGLVQKYQYDVTCLRENNTPDNTHYFMNAKHRESTSFKLHTLAHFAHDLGEPELAGSILNAAAQLGADAQIPAPM</sequence>
<dbReference type="OrthoDB" id="10000651at2"/>
<dbReference type="AlphaFoldDB" id="A0A1T4UR84"/>
<accession>A0A1T4UR84</accession>
<name>A0A1T4UR84_9GAMM</name>
<dbReference type="Proteomes" id="UP000190162">
    <property type="component" value="Unassembled WGS sequence"/>
</dbReference>
<keyword evidence="2" id="KW-1185">Reference proteome</keyword>
<proteinExistence type="predicted"/>
<evidence type="ECO:0000313" key="2">
    <source>
        <dbReference type="Proteomes" id="UP000190162"/>
    </source>
</evidence>
<organism evidence="1 2">
    <name type="scientific">Enterovibrio nigricans DSM 22720</name>
    <dbReference type="NCBI Taxonomy" id="1121868"/>
    <lineage>
        <taxon>Bacteria</taxon>
        <taxon>Pseudomonadati</taxon>
        <taxon>Pseudomonadota</taxon>
        <taxon>Gammaproteobacteria</taxon>
        <taxon>Vibrionales</taxon>
        <taxon>Vibrionaceae</taxon>
        <taxon>Enterovibrio</taxon>
    </lineage>
</organism>